<proteinExistence type="inferred from homology"/>
<dbReference type="InterPro" id="IPR012474">
    <property type="entry name" value="Frigida"/>
</dbReference>
<comment type="similarity">
    <text evidence="1 5">Belongs to the Frigida family.</text>
</comment>
<keyword evidence="2 5" id="KW-0217">Developmental protein</keyword>
<dbReference type="Pfam" id="PF07899">
    <property type="entry name" value="Frigida"/>
    <property type="match status" value="1"/>
</dbReference>
<dbReference type="GO" id="GO:0009908">
    <property type="term" value="P:flower development"/>
    <property type="evidence" value="ECO:0007669"/>
    <property type="project" value="UniProtKB-KW"/>
</dbReference>
<feature type="region of interest" description="Disordered" evidence="6">
    <location>
        <begin position="418"/>
        <end position="446"/>
    </location>
</feature>
<keyword evidence="3 5" id="KW-0221">Differentiation</keyword>
<comment type="caution">
    <text evidence="7">The sequence shown here is derived from an EMBL/GenBank/DDBJ whole genome shotgun (WGS) entry which is preliminary data.</text>
</comment>
<accession>A0ABC8UYY7</accession>
<name>A0ABC8UYY7_9AQUA</name>
<gene>
    <name evidence="7" type="ORF">ILEXP_LOCUS56773</name>
</gene>
<evidence type="ECO:0000256" key="4">
    <source>
        <dbReference type="ARBA" id="ARBA00023089"/>
    </source>
</evidence>
<evidence type="ECO:0000256" key="6">
    <source>
        <dbReference type="SAM" id="MobiDB-lite"/>
    </source>
</evidence>
<dbReference type="EMBL" id="CAUOFW020009514">
    <property type="protein sequence ID" value="CAK9186295.1"/>
    <property type="molecule type" value="Genomic_DNA"/>
</dbReference>
<evidence type="ECO:0000313" key="8">
    <source>
        <dbReference type="Proteomes" id="UP001642360"/>
    </source>
</evidence>
<dbReference type="AlphaFoldDB" id="A0ABC8UYY7"/>
<reference evidence="7 8" key="1">
    <citation type="submission" date="2024-02" db="EMBL/GenBank/DDBJ databases">
        <authorList>
            <person name="Vignale AGUSTIN F."/>
            <person name="Sosa J E."/>
            <person name="Modenutti C."/>
        </authorList>
    </citation>
    <scope>NUCLEOTIDE SEQUENCE [LARGE SCALE GENOMIC DNA]</scope>
</reference>
<evidence type="ECO:0000256" key="2">
    <source>
        <dbReference type="ARBA" id="ARBA00022473"/>
    </source>
</evidence>
<evidence type="ECO:0000256" key="3">
    <source>
        <dbReference type="ARBA" id="ARBA00022782"/>
    </source>
</evidence>
<evidence type="ECO:0000256" key="1">
    <source>
        <dbReference type="ARBA" id="ARBA00008956"/>
    </source>
</evidence>
<keyword evidence="4 5" id="KW-0287">Flowering</keyword>
<dbReference type="PANTHER" id="PTHR31791:SF41">
    <property type="entry name" value="FRIGIDA-LIKE PROTEIN"/>
    <property type="match status" value="1"/>
</dbReference>
<sequence>MNLGAVINATPALIEQLGIAFLELEGYKNVTDDEVQWKEVEEHFRHLETMMWNKYLEIEVREKTFREEESEARKLLTEREGAVAAKEQDLLDQIQELKDAAVVAIVKTRADNQLVSLEPMDDGDNIDDQVSSPLGENAEGVSGEVKPCPELLQFCEQMDAKGLLNFTMENQKNIPSLRHELPLALESAAEPGHLVLASLGEFLPPDDTTQEGDKNDAAHQGMLQSCLMLMEAMATLLARADPGADHLLNPEIKQQAKAIANEWKPKLAGAGIDAANGNSLEAKAFLQLIATFMIASEFDEEELCKLVLAVSHHRQAPELCRSVGLTHKVPGVVEALIDSGKQIDAVHFIHAFQLTESFPLVPLLKAYLKDLRRNSQGKNDANAQELEALRAIIRCVQDYKLEVDYPLDPLQKRVSQLEKLKPDRKRSGDSGKHHQFKKPRANGGFYGSRAPVASTATAVPAPPVFGGRATYAGVTTYDYQAAGQSAYAQQAYDQTSYYYPHNDMVNATAYNAAPSTYGTYPSSGMQSTYQPY</sequence>
<dbReference type="GO" id="GO:0030154">
    <property type="term" value="P:cell differentiation"/>
    <property type="evidence" value="ECO:0007669"/>
    <property type="project" value="UniProtKB-KW"/>
</dbReference>
<evidence type="ECO:0000256" key="5">
    <source>
        <dbReference type="RuleBase" id="RU364012"/>
    </source>
</evidence>
<organism evidence="7 8">
    <name type="scientific">Ilex paraguariensis</name>
    <name type="common">yerba mate</name>
    <dbReference type="NCBI Taxonomy" id="185542"/>
    <lineage>
        <taxon>Eukaryota</taxon>
        <taxon>Viridiplantae</taxon>
        <taxon>Streptophyta</taxon>
        <taxon>Embryophyta</taxon>
        <taxon>Tracheophyta</taxon>
        <taxon>Spermatophyta</taxon>
        <taxon>Magnoliopsida</taxon>
        <taxon>eudicotyledons</taxon>
        <taxon>Gunneridae</taxon>
        <taxon>Pentapetalae</taxon>
        <taxon>asterids</taxon>
        <taxon>campanulids</taxon>
        <taxon>Aquifoliales</taxon>
        <taxon>Aquifoliaceae</taxon>
        <taxon>Ilex</taxon>
    </lineage>
</organism>
<feature type="compositionally biased region" description="Basic and acidic residues" evidence="6">
    <location>
        <begin position="418"/>
        <end position="432"/>
    </location>
</feature>
<dbReference type="PANTHER" id="PTHR31791">
    <property type="entry name" value="FRIGIDA-LIKE PROTEIN 3-RELATED"/>
    <property type="match status" value="1"/>
</dbReference>
<dbReference type="Proteomes" id="UP001642360">
    <property type="component" value="Unassembled WGS sequence"/>
</dbReference>
<protein>
    <recommendedName>
        <fullName evidence="5">FRIGIDA-like protein</fullName>
    </recommendedName>
</protein>
<evidence type="ECO:0000313" key="7">
    <source>
        <dbReference type="EMBL" id="CAK9186295.1"/>
    </source>
</evidence>
<keyword evidence="8" id="KW-1185">Reference proteome</keyword>